<name>A0ABS4AF36_9PROT</name>
<dbReference type="RefSeq" id="WP_209379665.1">
    <property type="nucleotide sequence ID" value="NZ_JAGIZB010000009.1"/>
</dbReference>
<dbReference type="Proteomes" id="UP000681594">
    <property type="component" value="Unassembled WGS sequence"/>
</dbReference>
<dbReference type="InterPro" id="IPR029063">
    <property type="entry name" value="SAM-dependent_MTases_sf"/>
</dbReference>
<dbReference type="PANTHER" id="PTHR34203:SF15">
    <property type="entry name" value="SLL1173 PROTEIN"/>
    <property type="match status" value="1"/>
</dbReference>
<dbReference type="GO" id="GO:0008168">
    <property type="term" value="F:methyltransferase activity"/>
    <property type="evidence" value="ECO:0007669"/>
    <property type="project" value="UniProtKB-KW"/>
</dbReference>
<dbReference type="SUPFAM" id="SSF53335">
    <property type="entry name" value="S-adenosyl-L-methionine-dependent methyltransferases"/>
    <property type="match status" value="1"/>
</dbReference>
<evidence type="ECO:0000313" key="3">
    <source>
        <dbReference type="EMBL" id="MBP0445429.1"/>
    </source>
</evidence>
<keyword evidence="4" id="KW-1185">Reference proteome</keyword>
<gene>
    <name evidence="3" type="ORF">J8J14_11635</name>
</gene>
<feature type="coiled-coil region" evidence="1">
    <location>
        <begin position="61"/>
        <end position="106"/>
    </location>
</feature>
<dbReference type="NCBIfam" id="TIGR01444">
    <property type="entry name" value="fkbM_fam"/>
    <property type="match status" value="1"/>
</dbReference>
<dbReference type="GO" id="GO:0032259">
    <property type="term" value="P:methylation"/>
    <property type="evidence" value="ECO:0007669"/>
    <property type="project" value="UniProtKB-KW"/>
</dbReference>
<organism evidence="3 4">
    <name type="scientific">Pararoseomonas baculiformis</name>
    <dbReference type="NCBI Taxonomy" id="2820812"/>
    <lineage>
        <taxon>Bacteria</taxon>
        <taxon>Pseudomonadati</taxon>
        <taxon>Pseudomonadota</taxon>
        <taxon>Alphaproteobacteria</taxon>
        <taxon>Acetobacterales</taxon>
        <taxon>Acetobacteraceae</taxon>
        <taxon>Pararoseomonas</taxon>
    </lineage>
</organism>
<keyword evidence="3" id="KW-0808">Transferase</keyword>
<sequence>MASSEDFRQLHRRAARSLIRRLRPFAQPVLARIRFRLRGVLDASAEARNPTPRQDPLLHRLEQLEIQLQRTQIAVDALRLDHGDAHRALRERLDQLGKDMLSAQARGEEALGGQLREASGHLAGMVGDRTERLLGRVAIPLGGETLVRMPEGYLLLPAEDVPLLTAMVEGGGRLEPGTVAVIQAILREGDVVLDAGANLGLTVLPAARRVGPAGRVIAVEPASRAAALLRRNIALNGLEGRVTLHDCAAGAAPGKAALHVGAISGHSSLLGQPGADRTEEVEVRPLDDLVPPGTRLRLAKLDVEGYEAEAWRGMRRIAVENPQLALLVEFGPDHLRRAGLTPEAWTDLFTSAGFTLFEVDEADGSLRPVRPLAELGKVHSVNLLMLRDAPSAYPELRFA</sequence>
<dbReference type="PANTHER" id="PTHR34203">
    <property type="entry name" value="METHYLTRANSFERASE, FKBM FAMILY PROTEIN"/>
    <property type="match status" value="1"/>
</dbReference>
<protein>
    <submittedName>
        <fullName evidence="3">FkbM family methyltransferase</fullName>
    </submittedName>
</protein>
<accession>A0ABS4AF36</accession>
<reference evidence="3 4" key="1">
    <citation type="submission" date="2021-03" db="EMBL/GenBank/DDBJ databases">
        <authorList>
            <person name="So Y."/>
        </authorList>
    </citation>
    <scope>NUCLEOTIDE SEQUENCE [LARGE SCALE GENOMIC DNA]</scope>
    <source>
        <strain evidence="3 4">SSH11</strain>
    </source>
</reference>
<evidence type="ECO:0000259" key="2">
    <source>
        <dbReference type="Pfam" id="PF05050"/>
    </source>
</evidence>
<feature type="domain" description="Methyltransferase FkbM" evidence="2">
    <location>
        <begin position="194"/>
        <end position="354"/>
    </location>
</feature>
<dbReference type="Pfam" id="PF05050">
    <property type="entry name" value="Methyltransf_21"/>
    <property type="match status" value="1"/>
</dbReference>
<keyword evidence="1" id="KW-0175">Coiled coil</keyword>
<keyword evidence="3" id="KW-0489">Methyltransferase</keyword>
<evidence type="ECO:0000256" key="1">
    <source>
        <dbReference type="SAM" id="Coils"/>
    </source>
</evidence>
<evidence type="ECO:0000313" key="4">
    <source>
        <dbReference type="Proteomes" id="UP000681594"/>
    </source>
</evidence>
<dbReference type="InterPro" id="IPR006342">
    <property type="entry name" value="FkbM_mtfrase"/>
</dbReference>
<dbReference type="InterPro" id="IPR052514">
    <property type="entry name" value="SAM-dependent_MTase"/>
</dbReference>
<dbReference type="EMBL" id="JAGIZB010000009">
    <property type="protein sequence ID" value="MBP0445429.1"/>
    <property type="molecule type" value="Genomic_DNA"/>
</dbReference>
<proteinExistence type="predicted"/>
<dbReference type="Gene3D" id="3.40.50.150">
    <property type="entry name" value="Vaccinia Virus protein VP39"/>
    <property type="match status" value="1"/>
</dbReference>
<comment type="caution">
    <text evidence="3">The sequence shown here is derived from an EMBL/GenBank/DDBJ whole genome shotgun (WGS) entry which is preliminary data.</text>
</comment>